<evidence type="ECO:0000313" key="3">
    <source>
        <dbReference type="Proteomes" id="UP000575985"/>
    </source>
</evidence>
<feature type="compositionally biased region" description="Basic and acidic residues" evidence="1">
    <location>
        <begin position="541"/>
        <end position="554"/>
    </location>
</feature>
<sequence length="783" mass="83871">MTAEIPEGLADGIAPGAIAIPPVDLEKLETAAEGIKNVGQDIFDIGQDIKSDWAGLAAFYSAPEEDVLFEAVDPVATKGTQVQSAATVIGDALLAFADEVRPILARWESLKDDATAMQEHIAGNAEWDKDEAKVEEFNTLNNDLIKVQNDFMAAERDCANKITALFGGTTFVAVEPGTDPDLGPDTQGYGYTEAPRDAATPWAVPQQHDAAWYVDVGSAVGDFAWAFVTDPASSIGAYHPATDTWTADADQMLANAGEFWYGTAVGAMSLMGVSVENGLGFQSLEATGAAWADMAHAFFPWTELEDRPGYAGTTAGLNITADVIALASIASGVGAPAGIALLARKGFGALRTLNTVGDGPAPGGPDIDVRRPDLDVELPGPRTGAATGAALDGAPDLEMPAPGSGLPTAQELQRFLDTTELYANDEQHPDIPQTTPEAARPATREPALVGAPEYDIQANADDPTPTNRPRHDDTEDTPTQTEQPRPQPTAKPPSTGPEIPLGREGAASPTGAGGGDGLDGTDDMPSAGDQLSAEEPVFPAEGEREEERQEDRYPAEAIHGDGPPSRDDVRPARVVDIEKFEEVDFGWTDSNGYWYDNRGTPYVSSPEFVQAADRYEKIRNLDGDVEEIADRTGYSADLISRIKNHLFCQTHDVAVGPGRVNHAYFSPMYEVADLWLKAAGELKSTAVDMEKFRRLIVHEGVESRLMEEGIPYISDHPSAFSDGMSRPTFDHFGAHNMAPDVRRVPSYNHYAAMGREPVEFELADDLSNLDDLVEVIKEEFFGG</sequence>
<feature type="region of interest" description="Disordered" evidence="1">
    <location>
        <begin position="424"/>
        <end position="569"/>
    </location>
</feature>
<gene>
    <name evidence="2" type="ORF">HNR12_003017</name>
</gene>
<dbReference type="RefSeq" id="WP_179768059.1">
    <property type="nucleotide sequence ID" value="NZ_JACCFO010000001.1"/>
</dbReference>
<accession>A0A853BP11</accession>
<feature type="compositionally biased region" description="Low complexity" evidence="1">
    <location>
        <begin position="383"/>
        <end position="397"/>
    </location>
</feature>
<protein>
    <recommendedName>
        <fullName evidence="4">WXG100 family type VII secretion target</fullName>
    </recommendedName>
</protein>
<comment type="caution">
    <text evidence="2">The sequence shown here is derived from an EMBL/GenBank/DDBJ whole genome shotgun (WGS) entry which is preliminary data.</text>
</comment>
<evidence type="ECO:0008006" key="4">
    <source>
        <dbReference type="Google" id="ProtNLM"/>
    </source>
</evidence>
<proteinExistence type="predicted"/>
<dbReference type="EMBL" id="JACCFO010000001">
    <property type="protein sequence ID" value="NYI96740.1"/>
    <property type="molecule type" value="Genomic_DNA"/>
</dbReference>
<organism evidence="2 3">
    <name type="scientific">Streptomonospora nanhaiensis</name>
    <dbReference type="NCBI Taxonomy" id="1323731"/>
    <lineage>
        <taxon>Bacteria</taxon>
        <taxon>Bacillati</taxon>
        <taxon>Actinomycetota</taxon>
        <taxon>Actinomycetes</taxon>
        <taxon>Streptosporangiales</taxon>
        <taxon>Nocardiopsidaceae</taxon>
        <taxon>Streptomonospora</taxon>
    </lineage>
</organism>
<reference evidence="2 3" key="1">
    <citation type="submission" date="2020-07" db="EMBL/GenBank/DDBJ databases">
        <title>Sequencing the genomes of 1000 actinobacteria strains.</title>
        <authorList>
            <person name="Klenk H.-P."/>
        </authorList>
    </citation>
    <scope>NUCLEOTIDE SEQUENCE [LARGE SCALE GENOMIC DNA]</scope>
    <source>
        <strain evidence="2 3">DSM 45927</strain>
    </source>
</reference>
<evidence type="ECO:0000256" key="1">
    <source>
        <dbReference type="SAM" id="MobiDB-lite"/>
    </source>
</evidence>
<feature type="region of interest" description="Disordered" evidence="1">
    <location>
        <begin position="378"/>
        <end position="407"/>
    </location>
</feature>
<keyword evidence="3" id="KW-1185">Reference proteome</keyword>
<dbReference type="Proteomes" id="UP000575985">
    <property type="component" value="Unassembled WGS sequence"/>
</dbReference>
<feature type="compositionally biased region" description="Low complexity" evidence="1">
    <location>
        <begin position="434"/>
        <end position="447"/>
    </location>
</feature>
<name>A0A853BP11_9ACTN</name>
<feature type="compositionally biased region" description="Pro residues" evidence="1">
    <location>
        <begin position="485"/>
        <end position="495"/>
    </location>
</feature>
<evidence type="ECO:0000313" key="2">
    <source>
        <dbReference type="EMBL" id="NYI96740.1"/>
    </source>
</evidence>
<dbReference type="AlphaFoldDB" id="A0A853BP11"/>